<dbReference type="EMBL" id="CP001631">
    <property type="protein sequence ID" value="ACU53985.1"/>
    <property type="molecule type" value="Genomic_DNA"/>
</dbReference>
<organism evidence="1 2">
    <name type="scientific">Acidimicrobium ferrooxidans (strain DSM 10331 / JCM 15462 / NBRC 103882 / ICP)</name>
    <dbReference type="NCBI Taxonomy" id="525909"/>
    <lineage>
        <taxon>Bacteria</taxon>
        <taxon>Bacillati</taxon>
        <taxon>Actinomycetota</taxon>
        <taxon>Acidimicrobiia</taxon>
        <taxon>Acidimicrobiales</taxon>
        <taxon>Acidimicrobiaceae</taxon>
        <taxon>Acidimicrobium</taxon>
    </lineage>
</organism>
<dbReference type="KEGG" id="afo:Afer_1049"/>
<dbReference type="Proteomes" id="UP000000771">
    <property type="component" value="Chromosome"/>
</dbReference>
<protein>
    <submittedName>
        <fullName evidence="1">Uncharacterized protein</fullName>
    </submittedName>
</protein>
<gene>
    <name evidence="1" type="ordered locus">Afer_1049</name>
</gene>
<dbReference type="AlphaFoldDB" id="C7LZ27"/>
<accession>C7LZ27</accession>
<sequence>MASSFLGHLSNNDHLQVMRHPAQQHNVNVIESLIRRLRQCRTFDQYDDVQRELFQHLHCREQHRSDCRRCAARLQRGRSLPALLPQLPLGVDPLDPETWRIEDLVFDRVCRQLRAVGDALAWRASGYDRRYVIALSSNASPGVMAGKTGLPAELGAATELRKRGSFALLHDLTNCLRIGDITEFKSDGSKLLYEIKSSPTAKKGPQRRRMEAAVEAVMTGGELPGRPGQRIVSPTQRCGTHIRAFVTGIDEAVRRGIAGAAISDARALTAFSFPTLAQTRSNDSARQLLDDFHAERQSAIERAGIANVLHHVTVASATRNHDFVPSVMPFALFPLPPIQAALLICDYIGFSITVAPERIADHFERLGFTADIPLVTANDSLVATDTIINVRRGSRGIRLHPGALYELLIECLDLGSWATAIAEVVDDSDAPPHPVLAFLTTRVWR</sequence>
<dbReference type="eggNOG" id="ENOG5032RIE">
    <property type="taxonomic scope" value="Bacteria"/>
</dbReference>
<dbReference type="HOGENOM" id="CLU_050693_0_0_11"/>
<evidence type="ECO:0000313" key="1">
    <source>
        <dbReference type="EMBL" id="ACU53985.1"/>
    </source>
</evidence>
<reference evidence="1 2" key="1">
    <citation type="journal article" date="2009" name="Stand. Genomic Sci.">
        <title>Complete genome sequence of Acidimicrobium ferrooxidans type strain (ICP).</title>
        <authorList>
            <person name="Clum A."/>
            <person name="Nolan M."/>
            <person name="Lang E."/>
            <person name="Glavina Del Rio T."/>
            <person name="Tice H."/>
            <person name="Copeland A."/>
            <person name="Cheng J.F."/>
            <person name="Lucas S."/>
            <person name="Chen F."/>
            <person name="Bruce D."/>
            <person name="Goodwin L."/>
            <person name="Pitluck S."/>
            <person name="Ivanova N."/>
            <person name="Mavrommatis K."/>
            <person name="Mikhailova N."/>
            <person name="Pati A."/>
            <person name="Chen A."/>
            <person name="Palaniappan K."/>
            <person name="Goker M."/>
            <person name="Spring S."/>
            <person name="Land M."/>
            <person name="Hauser L."/>
            <person name="Chang Y.J."/>
            <person name="Jeffries C.C."/>
            <person name="Chain P."/>
            <person name="Bristow J."/>
            <person name="Eisen J.A."/>
            <person name="Markowitz V."/>
            <person name="Hugenholtz P."/>
            <person name="Kyrpides N.C."/>
            <person name="Klenk H.P."/>
            <person name="Lapidus A."/>
        </authorList>
    </citation>
    <scope>NUCLEOTIDE SEQUENCE [LARGE SCALE GENOMIC DNA]</scope>
    <source>
        <strain evidence="2">DSM 10331 / JCM 15462 / NBRC 103882 / ICP</strain>
    </source>
</reference>
<proteinExistence type="predicted"/>
<keyword evidence="2" id="KW-1185">Reference proteome</keyword>
<evidence type="ECO:0000313" key="2">
    <source>
        <dbReference type="Proteomes" id="UP000000771"/>
    </source>
</evidence>
<name>C7LZ27_ACIFD</name>